<keyword evidence="3" id="KW-1185">Reference proteome</keyword>
<sequence length="172" mass="17086">MARHAAKQSNWARRAVIAGALPIAIAAASTGTAHAQDTGSANIPGLPDIPQVQVPPLWNPYDLSVQPYKPLAPGYAPAPEQRIADYSNMGRHFGGLTGIAVGGSLAALPATAITAGALVLNPVMFGAAIGGEAAATIVGMAAGGSVGAELGRQAGADLAHQHNAEGRVGSLS</sequence>
<gene>
    <name evidence="2" type="ORF">ABEU19_003038</name>
</gene>
<evidence type="ECO:0000313" key="3">
    <source>
        <dbReference type="Proteomes" id="UP001629744"/>
    </source>
</evidence>
<protein>
    <submittedName>
        <fullName evidence="2">Uncharacterized protein</fullName>
    </submittedName>
</protein>
<comment type="caution">
    <text evidence="2">The sequence shown here is derived from an EMBL/GenBank/DDBJ whole genome shotgun (WGS) entry which is preliminary data.</text>
</comment>
<proteinExistence type="predicted"/>
<dbReference type="EMBL" id="JBDLNU010000003">
    <property type="protein sequence ID" value="MFM1729528.1"/>
    <property type="molecule type" value="Genomic_DNA"/>
</dbReference>
<feature type="signal peptide" evidence="1">
    <location>
        <begin position="1"/>
        <end position="35"/>
    </location>
</feature>
<dbReference type="RefSeq" id="WP_348605450.1">
    <property type="nucleotide sequence ID" value="NZ_CP157276.1"/>
</dbReference>
<keyword evidence="1" id="KW-0732">Signal</keyword>
<evidence type="ECO:0000313" key="2">
    <source>
        <dbReference type="EMBL" id="MFM1729528.1"/>
    </source>
</evidence>
<accession>A0ABW9FWB0</accession>
<feature type="chain" id="PRO_5046128009" evidence="1">
    <location>
        <begin position="36"/>
        <end position="172"/>
    </location>
</feature>
<dbReference type="Proteomes" id="UP001629744">
    <property type="component" value="Unassembled WGS sequence"/>
</dbReference>
<organism evidence="2 3">
    <name type="scientific">Prescottella soli</name>
    <dbReference type="NCBI Taxonomy" id="1543852"/>
    <lineage>
        <taxon>Bacteria</taxon>
        <taxon>Bacillati</taxon>
        <taxon>Actinomycetota</taxon>
        <taxon>Actinomycetes</taxon>
        <taxon>Mycobacteriales</taxon>
        <taxon>Nocardiaceae</taxon>
        <taxon>Prescottella</taxon>
    </lineage>
</organism>
<evidence type="ECO:0000256" key="1">
    <source>
        <dbReference type="SAM" id="SignalP"/>
    </source>
</evidence>
<name>A0ABW9FWB0_9NOCA</name>
<reference evidence="2 3" key="1">
    <citation type="submission" date="2023-11" db="EMBL/GenBank/DDBJ databases">
        <authorList>
            <person name="Val-Calvo J."/>
            <person name="Scortti M."/>
            <person name="Vazquez-Boland J."/>
        </authorList>
    </citation>
    <scope>NUCLEOTIDE SEQUENCE [LARGE SCALE GENOMIC DNA]</scope>
    <source>
        <strain evidence="2 3">DSM 46662</strain>
    </source>
</reference>